<name>A0ACC0M3Y2_RHOML</name>
<dbReference type="EMBL" id="CM046397">
    <property type="protein sequence ID" value="KAI8535640.1"/>
    <property type="molecule type" value="Genomic_DNA"/>
</dbReference>
<reference evidence="1" key="1">
    <citation type="submission" date="2022-02" db="EMBL/GenBank/DDBJ databases">
        <title>Plant Genome Project.</title>
        <authorList>
            <person name="Zhang R.-G."/>
        </authorList>
    </citation>
    <scope>NUCLEOTIDE SEQUENCE</scope>
    <source>
        <strain evidence="1">AT1</strain>
    </source>
</reference>
<keyword evidence="2" id="KW-1185">Reference proteome</keyword>
<protein>
    <submittedName>
        <fullName evidence="1">Uncharacterized protein</fullName>
    </submittedName>
</protein>
<accession>A0ACC0M3Y2</accession>
<dbReference type="Proteomes" id="UP001062846">
    <property type="component" value="Chromosome 10"/>
</dbReference>
<organism evidence="1 2">
    <name type="scientific">Rhododendron molle</name>
    <name type="common">Chinese azalea</name>
    <name type="synonym">Azalea mollis</name>
    <dbReference type="NCBI Taxonomy" id="49168"/>
    <lineage>
        <taxon>Eukaryota</taxon>
        <taxon>Viridiplantae</taxon>
        <taxon>Streptophyta</taxon>
        <taxon>Embryophyta</taxon>
        <taxon>Tracheophyta</taxon>
        <taxon>Spermatophyta</taxon>
        <taxon>Magnoliopsida</taxon>
        <taxon>eudicotyledons</taxon>
        <taxon>Gunneridae</taxon>
        <taxon>Pentapetalae</taxon>
        <taxon>asterids</taxon>
        <taxon>Ericales</taxon>
        <taxon>Ericaceae</taxon>
        <taxon>Ericoideae</taxon>
        <taxon>Rhodoreae</taxon>
        <taxon>Rhododendron</taxon>
    </lineage>
</organism>
<gene>
    <name evidence="1" type="ORF">RHMOL_Rhmol10G0189500</name>
</gene>
<comment type="caution">
    <text evidence="1">The sequence shown here is derived from an EMBL/GenBank/DDBJ whole genome shotgun (WGS) entry which is preliminary data.</text>
</comment>
<evidence type="ECO:0000313" key="1">
    <source>
        <dbReference type="EMBL" id="KAI8535640.1"/>
    </source>
</evidence>
<proteinExistence type="predicted"/>
<sequence length="207" mass="23376">MSLSLSKEVSPKREHQCIVEEDIQLTTSLPLNKEATPEGNTNTPLRKISEGTVPWPRKIHRLAFAAYLKEIDDKLTSLLGGITRREHQCVIKKDFQIATSLPFNKEASPKREHQCIVEEDIQIAMSLPLSNEASPEGEHQCIIEEEFRRDNAIANGDPSTGACRTSLKNRRRAYLLAKRHPLKATLMHHKRRIPNSDELTSQQGGIP</sequence>
<evidence type="ECO:0000313" key="2">
    <source>
        <dbReference type="Proteomes" id="UP001062846"/>
    </source>
</evidence>